<reference evidence="2" key="2">
    <citation type="submission" date="2021-08" db="EMBL/GenBank/DDBJ databases">
        <authorList>
            <person name="Eriksson T."/>
        </authorList>
    </citation>
    <scope>NUCLEOTIDE SEQUENCE</scope>
    <source>
        <strain evidence="2">Stoneville</strain>
        <tissue evidence="2">Whole head</tissue>
    </source>
</reference>
<organism evidence="2 3">
    <name type="scientific">Tenebrio molitor</name>
    <name type="common">Yellow mealworm beetle</name>
    <dbReference type="NCBI Taxonomy" id="7067"/>
    <lineage>
        <taxon>Eukaryota</taxon>
        <taxon>Metazoa</taxon>
        <taxon>Ecdysozoa</taxon>
        <taxon>Arthropoda</taxon>
        <taxon>Hexapoda</taxon>
        <taxon>Insecta</taxon>
        <taxon>Pterygota</taxon>
        <taxon>Neoptera</taxon>
        <taxon>Endopterygota</taxon>
        <taxon>Coleoptera</taxon>
        <taxon>Polyphaga</taxon>
        <taxon>Cucujiformia</taxon>
        <taxon>Tenebrionidae</taxon>
        <taxon>Tenebrio</taxon>
    </lineage>
</organism>
<feature type="region of interest" description="Disordered" evidence="1">
    <location>
        <begin position="239"/>
        <end position="258"/>
    </location>
</feature>
<feature type="compositionally biased region" description="Acidic residues" evidence="1">
    <location>
        <begin position="241"/>
        <end position="258"/>
    </location>
</feature>
<sequence length="329" mass="36872">MTKEVSPIFFFKEDPFINITDGSDDKTLRTVTNKQDSIMQSHTSETLTLTHHSKDWSDYTPQMLKSTPSKSLRMKVALHFGVALDGLVVHVTAPCAVWDARPARGLHRRRMICSIWLPPPAVPTRRTRSTAQPCHESKMPHPDIRCSGIIPWLPKRAITQLPTHLVTVSPASTSLIHCTTPGSQIIHLPSLSYSYLGQSVGSSCQAILPLSRLSPVGNVYSFRKLETQPQEKNFSLIEDIPSGDESDINDESENEDGNEMNQTFDINAMDIDFLADDMPVEQDWDSEDEAPLTQIQAVLIREMRLRGLTIFYIQTMFKGKLSPLTQGLT</sequence>
<evidence type="ECO:0000256" key="1">
    <source>
        <dbReference type="SAM" id="MobiDB-lite"/>
    </source>
</evidence>
<comment type="caution">
    <text evidence="2">The sequence shown here is derived from an EMBL/GenBank/DDBJ whole genome shotgun (WGS) entry which is preliminary data.</text>
</comment>
<evidence type="ECO:0000313" key="3">
    <source>
        <dbReference type="Proteomes" id="UP000719412"/>
    </source>
</evidence>
<accession>A0A8J6HGJ8</accession>
<keyword evidence="3" id="KW-1185">Reference proteome</keyword>
<name>A0A8J6HGJ8_TENMO</name>
<dbReference type="EMBL" id="JABDTM020024488">
    <property type="protein sequence ID" value="KAH0814249.1"/>
    <property type="molecule type" value="Genomic_DNA"/>
</dbReference>
<dbReference type="Proteomes" id="UP000719412">
    <property type="component" value="Unassembled WGS sequence"/>
</dbReference>
<protein>
    <submittedName>
        <fullName evidence="2">Uncharacterized protein</fullName>
    </submittedName>
</protein>
<gene>
    <name evidence="2" type="ORF">GEV33_008542</name>
</gene>
<dbReference type="AlphaFoldDB" id="A0A8J6HGJ8"/>
<reference evidence="2" key="1">
    <citation type="journal article" date="2020" name="J Insects Food Feed">
        <title>The yellow mealworm (Tenebrio molitor) genome: a resource for the emerging insects as food and feed industry.</title>
        <authorList>
            <person name="Eriksson T."/>
            <person name="Andere A."/>
            <person name="Kelstrup H."/>
            <person name="Emery V."/>
            <person name="Picard C."/>
        </authorList>
    </citation>
    <scope>NUCLEOTIDE SEQUENCE</scope>
    <source>
        <strain evidence="2">Stoneville</strain>
        <tissue evidence="2">Whole head</tissue>
    </source>
</reference>
<proteinExistence type="predicted"/>
<evidence type="ECO:0000313" key="2">
    <source>
        <dbReference type="EMBL" id="KAH0814249.1"/>
    </source>
</evidence>